<keyword evidence="3" id="KW-1133">Transmembrane helix</keyword>
<feature type="region of interest" description="Disordered" evidence="6">
    <location>
        <begin position="33"/>
        <end position="66"/>
    </location>
</feature>
<dbReference type="InterPro" id="IPR001708">
    <property type="entry name" value="YidC/ALB3/OXA1/COX18"/>
</dbReference>
<feature type="domain" description="Membrane insertase YidC/Oxa/ALB C-terminal" evidence="7">
    <location>
        <begin position="143"/>
        <end position="286"/>
    </location>
</feature>
<reference evidence="8" key="1">
    <citation type="submission" date="2023-10" db="EMBL/GenBank/DDBJ databases">
        <authorList>
            <person name="Chen Y."/>
            <person name="Shah S."/>
            <person name="Dougan E. K."/>
            <person name="Thang M."/>
            <person name="Chan C."/>
        </authorList>
    </citation>
    <scope>NUCLEOTIDE SEQUENCE [LARGE SCALE GENOMIC DNA]</scope>
</reference>
<accession>A0ABN9Q359</accession>
<proteinExistence type="inferred from homology"/>
<keyword evidence="9" id="KW-1185">Reference proteome</keyword>
<evidence type="ECO:0000256" key="3">
    <source>
        <dbReference type="ARBA" id="ARBA00022989"/>
    </source>
</evidence>
<evidence type="ECO:0000259" key="7">
    <source>
        <dbReference type="Pfam" id="PF02096"/>
    </source>
</evidence>
<evidence type="ECO:0000256" key="5">
    <source>
        <dbReference type="RuleBase" id="RU003945"/>
    </source>
</evidence>
<dbReference type="PANTHER" id="PTHR12428">
    <property type="entry name" value="OXA1"/>
    <property type="match status" value="1"/>
</dbReference>
<organism evidence="8 9">
    <name type="scientific">Prorocentrum cordatum</name>
    <dbReference type="NCBI Taxonomy" id="2364126"/>
    <lineage>
        <taxon>Eukaryota</taxon>
        <taxon>Sar</taxon>
        <taxon>Alveolata</taxon>
        <taxon>Dinophyceae</taxon>
        <taxon>Prorocentrales</taxon>
        <taxon>Prorocentraceae</taxon>
        <taxon>Prorocentrum</taxon>
    </lineage>
</organism>
<comment type="similarity">
    <text evidence="5">Belongs to the OXA1/ALB3/YidC family.</text>
</comment>
<evidence type="ECO:0000256" key="6">
    <source>
        <dbReference type="SAM" id="MobiDB-lite"/>
    </source>
</evidence>
<feature type="non-terminal residue" evidence="8">
    <location>
        <position position="1"/>
    </location>
</feature>
<comment type="subcellular location">
    <subcellularLocation>
        <location evidence="1 5">Membrane</location>
        <topology evidence="1 5">Multi-pass membrane protein</topology>
    </subcellularLocation>
</comment>
<evidence type="ECO:0000256" key="2">
    <source>
        <dbReference type="ARBA" id="ARBA00022692"/>
    </source>
</evidence>
<keyword evidence="2 5" id="KW-0812">Transmembrane</keyword>
<dbReference type="InterPro" id="IPR028055">
    <property type="entry name" value="YidC/Oxa/ALB_C"/>
</dbReference>
<evidence type="ECO:0000256" key="4">
    <source>
        <dbReference type="ARBA" id="ARBA00023136"/>
    </source>
</evidence>
<name>A0ABN9Q359_9DINO</name>
<dbReference type="PANTHER" id="PTHR12428:SF65">
    <property type="entry name" value="CYTOCHROME C OXIDASE ASSEMBLY PROTEIN COX18, MITOCHONDRIAL"/>
    <property type="match status" value="1"/>
</dbReference>
<keyword evidence="4" id="KW-0472">Membrane</keyword>
<feature type="non-terminal residue" evidence="8">
    <location>
        <position position="311"/>
    </location>
</feature>
<comment type="caution">
    <text evidence="8">The sequence shown here is derived from an EMBL/GenBank/DDBJ whole genome shotgun (WGS) entry which is preliminary data.</text>
</comment>
<evidence type="ECO:0000313" key="8">
    <source>
        <dbReference type="EMBL" id="CAK0799845.1"/>
    </source>
</evidence>
<dbReference type="Pfam" id="PF02096">
    <property type="entry name" value="60KD_IMP"/>
    <property type="match status" value="1"/>
</dbReference>
<protein>
    <recommendedName>
        <fullName evidence="7">Membrane insertase YidC/Oxa/ALB C-terminal domain-containing protein</fullName>
    </recommendedName>
</protein>
<feature type="compositionally biased region" description="Low complexity" evidence="6">
    <location>
        <begin position="33"/>
        <end position="52"/>
    </location>
</feature>
<dbReference type="EMBL" id="CAUYUJ010002228">
    <property type="protein sequence ID" value="CAK0799845.1"/>
    <property type="molecule type" value="Genomic_DNA"/>
</dbReference>
<dbReference type="Proteomes" id="UP001189429">
    <property type="component" value="Unassembled WGS sequence"/>
</dbReference>
<sequence>CLGAGPRGSAGLPARGTAAMWRRARAPAAALPPRWRRGSLPALPHGAPAAHAGAGGSACGSRSPPPPWGQARGFAAMVGPVNSLSAARADYPDGSMSQLLLDRCLEAAVARGVDVSAPYEPWLPVDMMQTLLLQVHDALGCSWLAAIVMACVGIRAITLPISVSAIRGSREKALIQPEFVRLTEKQQQLSADGDQEKMAENNKKLQAFQQKHGKFFMLKGTGNLILVQMPLYITAVTAMRGFASHPDVFRSFAMESPLWLDSLALADPYALLPMTTAAIMITNTELFGSIDTEVAQSQQAPSAFTEAMGQG</sequence>
<gene>
    <name evidence="8" type="ORF">PCOR1329_LOCUS8172</name>
</gene>
<evidence type="ECO:0000313" key="9">
    <source>
        <dbReference type="Proteomes" id="UP001189429"/>
    </source>
</evidence>
<evidence type="ECO:0000256" key="1">
    <source>
        <dbReference type="ARBA" id="ARBA00004141"/>
    </source>
</evidence>